<dbReference type="InterPro" id="IPR000595">
    <property type="entry name" value="cNMP-bd_dom"/>
</dbReference>
<dbReference type="EMBL" id="JAASQJ010000008">
    <property type="protein sequence ID" value="NIJ56107.1"/>
    <property type="molecule type" value="Genomic_DNA"/>
</dbReference>
<accession>A0ABX0UT14</accession>
<dbReference type="SUPFAM" id="SSF51206">
    <property type="entry name" value="cAMP-binding domain-like"/>
    <property type="match status" value="1"/>
</dbReference>
<comment type="caution">
    <text evidence="2">The sequence shown here is derived from an EMBL/GenBank/DDBJ whole genome shotgun (WGS) entry which is preliminary data.</text>
</comment>
<dbReference type="PROSITE" id="PS50042">
    <property type="entry name" value="CNMP_BINDING_3"/>
    <property type="match status" value="1"/>
</dbReference>
<gene>
    <name evidence="2" type="ORF">FHS68_005305</name>
</gene>
<evidence type="ECO:0000259" key="1">
    <source>
        <dbReference type="PROSITE" id="PS50042"/>
    </source>
</evidence>
<feature type="domain" description="Cyclic nucleotide-binding" evidence="1">
    <location>
        <begin position="17"/>
        <end position="138"/>
    </location>
</feature>
<dbReference type="Proteomes" id="UP001179181">
    <property type="component" value="Unassembled WGS sequence"/>
</dbReference>
<dbReference type="Pfam" id="PF00027">
    <property type="entry name" value="cNMP_binding"/>
    <property type="match status" value="1"/>
</dbReference>
<dbReference type="Gene3D" id="2.60.120.10">
    <property type="entry name" value="Jelly Rolls"/>
    <property type="match status" value="1"/>
</dbReference>
<protein>
    <submittedName>
        <fullName evidence="2">CRP-like cAMP-binding protein</fullName>
    </submittedName>
</protein>
<keyword evidence="3" id="KW-1185">Reference proteome</keyword>
<name>A0ABX0UT14_9BACT</name>
<evidence type="ECO:0000313" key="2">
    <source>
        <dbReference type="EMBL" id="NIJ56107.1"/>
    </source>
</evidence>
<proteinExistence type="predicted"/>
<dbReference type="InterPro" id="IPR018490">
    <property type="entry name" value="cNMP-bd_dom_sf"/>
</dbReference>
<organism evidence="2 3">
    <name type="scientific">Dyadobacter arcticus</name>
    <dbReference type="NCBI Taxonomy" id="1078754"/>
    <lineage>
        <taxon>Bacteria</taxon>
        <taxon>Pseudomonadati</taxon>
        <taxon>Bacteroidota</taxon>
        <taxon>Cytophagia</taxon>
        <taxon>Cytophagales</taxon>
        <taxon>Spirosomataceae</taxon>
        <taxon>Dyadobacter</taxon>
    </lineage>
</organism>
<reference evidence="2 3" key="1">
    <citation type="submission" date="2020-03" db="EMBL/GenBank/DDBJ databases">
        <title>Genomic Encyclopedia of Type Strains, Phase IV (KMG-IV): sequencing the most valuable type-strain genomes for metagenomic binning, comparative biology and taxonomic classification.</title>
        <authorList>
            <person name="Goeker M."/>
        </authorList>
    </citation>
    <scope>NUCLEOTIDE SEQUENCE [LARGE SCALE GENOMIC DNA]</scope>
    <source>
        <strain evidence="2 3">DSM 102865</strain>
    </source>
</reference>
<dbReference type="CDD" id="cd00038">
    <property type="entry name" value="CAP_ED"/>
    <property type="match status" value="1"/>
</dbReference>
<evidence type="ECO:0000313" key="3">
    <source>
        <dbReference type="Proteomes" id="UP001179181"/>
    </source>
</evidence>
<dbReference type="InterPro" id="IPR014710">
    <property type="entry name" value="RmlC-like_jellyroll"/>
</dbReference>
<dbReference type="RefSeq" id="WP_167277073.1">
    <property type="nucleotide sequence ID" value="NZ_JAASQJ010000008.1"/>
</dbReference>
<sequence length="197" mass="23162">MIDEDRYTSVLKSKFESYSPISEQSWSHILEIVRFETPKKSEIVLREGEISRKLYFICKGILRAFCADLNGNIYNKNLFLENDFAGSKVSAMQKTPSTFTLEALEDSVIISMEYHKYRELIFDNDDLKNFYIAYLERNWIIEKEQREVSLVLENATVRYLKFITQHSNVDQRIPLQHIASHLGITPTQLSRIRKDLK</sequence>